<dbReference type="EMBL" id="MSLT01000018">
    <property type="protein sequence ID" value="OUD13155.1"/>
    <property type="molecule type" value="Genomic_DNA"/>
</dbReference>
<keyword evidence="6" id="KW-0560">Oxidoreductase</keyword>
<dbReference type="GO" id="GO:0009055">
    <property type="term" value="F:electron transfer activity"/>
    <property type="evidence" value="ECO:0007669"/>
    <property type="project" value="InterPro"/>
</dbReference>
<evidence type="ECO:0000256" key="1">
    <source>
        <dbReference type="ARBA" id="ARBA00004418"/>
    </source>
</evidence>
<evidence type="ECO:0000256" key="7">
    <source>
        <dbReference type="ARBA" id="ARBA00023004"/>
    </source>
</evidence>
<protein>
    <submittedName>
        <fullName evidence="11">Di-heme enzyme</fullName>
    </submittedName>
</protein>
<dbReference type="PROSITE" id="PS51257">
    <property type="entry name" value="PROKAR_LIPOPROTEIN"/>
    <property type="match status" value="1"/>
</dbReference>
<feature type="binding site" description="covalent" evidence="8">
    <location>
        <position position="242"/>
    </location>
    <ligand>
        <name>heme c</name>
        <dbReference type="ChEBI" id="CHEBI:61717"/>
        <label>2</label>
    </ligand>
</feature>
<keyword evidence="3 9" id="KW-0479">Metal-binding</keyword>
<feature type="binding site" description="axial binding residue" evidence="9">
    <location>
        <position position="89"/>
    </location>
    <ligand>
        <name>heme c</name>
        <dbReference type="ChEBI" id="CHEBI:61717"/>
        <label>1</label>
    </ligand>
    <ligandPart>
        <name>Fe</name>
        <dbReference type="ChEBI" id="CHEBI:18248"/>
    </ligandPart>
</feature>
<evidence type="ECO:0000313" key="12">
    <source>
        <dbReference type="Proteomes" id="UP000194798"/>
    </source>
</evidence>
<evidence type="ECO:0000256" key="3">
    <source>
        <dbReference type="ARBA" id="ARBA00022723"/>
    </source>
</evidence>
<feature type="domain" description="Cytochrome c" evidence="10">
    <location>
        <begin position="223"/>
        <end position="376"/>
    </location>
</feature>
<dbReference type="RefSeq" id="WP_086488603.1">
    <property type="nucleotide sequence ID" value="NZ_MSLT01000018.1"/>
</dbReference>
<keyword evidence="7 9" id="KW-0408">Iron</keyword>
<evidence type="ECO:0000256" key="6">
    <source>
        <dbReference type="ARBA" id="ARBA00023002"/>
    </source>
</evidence>
<dbReference type="Gene3D" id="1.10.760.10">
    <property type="entry name" value="Cytochrome c-like domain"/>
    <property type="match status" value="2"/>
</dbReference>
<dbReference type="InterPro" id="IPR036909">
    <property type="entry name" value="Cyt_c-like_dom_sf"/>
</dbReference>
<dbReference type="SUPFAM" id="SSF46626">
    <property type="entry name" value="Cytochrome c"/>
    <property type="match status" value="2"/>
</dbReference>
<comment type="caution">
    <text evidence="11">The sequence shown here is derived from an EMBL/GenBank/DDBJ whole genome shotgun (WGS) entry which is preliminary data.</text>
</comment>
<evidence type="ECO:0000256" key="4">
    <source>
        <dbReference type="ARBA" id="ARBA00022729"/>
    </source>
</evidence>
<evidence type="ECO:0000256" key="2">
    <source>
        <dbReference type="ARBA" id="ARBA00022617"/>
    </source>
</evidence>
<dbReference type="Proteomes" id="UP000194798">
    <property type="component" value="Unassembled WGS sequence"/>
</dbReference>
<name>A0A251X5Y6_9GAMM</name>
<evidence type="ECO:0000259" key="10">
    <source>
        <dbReference type="PROSITE" id="PS51007"/>
    </source>
</evidence>
<reference evidence="11 12" key="1">
    <citation type="submission" date="2016-12" db="EMBL/GenBank/DDBJ databases">
        <title>Thioflexothrix psekupsii D3 genome sequencing and assembly.</title>
        <authorList>
            <person name="Fomenkov A."/>
            <person name="Vincze T."/>
            <person name="Grabovich M."/>
            <person name="Anton B.P."/>
            <person name="Dubinina G."/>
            <person name="Orlova M."/>
            <person name="Belousova E."/>
            <person name="Roberts R.J."/>
        </authorList>
    </citation>
    <scope>NUCLEOTIDE SEQUENCE [LARGE SCALE GENOMIC DNA]</scope>
    <source>
        <strain evidence="11">D3</strain>
    </source>
</reference>
<feature type="binding site" description="covalent" evidence="8">
    <location>
        <position position="239"/>
    </location>
    <ligand>
        <name>heme c</name>
        <dbReference type="ChEBI" id="CHEBI:61717"/>
        <label>2</label>
    </ligand>
</feature>
<organism evidence="11 12">
    <name type="scientific">Thioflexithrix psekupsensis</name>
    <dbReference type="NCBI Taxonomy" id="1570016"/>
    <lineage>
        <taxon>Bacteria</taxon>
        <taxon>Pseudomonadati</taxon>
        <taxon>Pseudomonadota</taxon>
        <taxon>Gammaproteobacteria</taxon>
        <taxon>Thiotrichales</taxon>
        <taxon>Thioflexithrix</taxon>
    </lineage>
</organism>
<dbReference type="AlphaFoldDB" id="A0A251X5Y6"/>
<evidence type="ECO:0000313" key="11">
    <source>
        <dbReference type="EMBL" id="OUD13155.1"/>
    </source>
</evidence>
<dbReference type="GO" id="GO:0020037">
    <property type="term" value="F:heme binding"/>
    <property type="evidence" value="ECO:0007669"/>
    <property type="project" value="InterPro"/>
</dbReference>
<dbReference type="GO" id="GO:0042597">
    <property type="term" value="C:periplasmic space"/>
    <property type="evidence" value="ECO:0007669"/>
    <property type="project" value="UniProtKB-SubCell"/>
</dbReference>
<comment type="subcellular location">
    <subcellularLocation>
        <location evidence="1">Periplasm</location>
    </subcellularLocation>
</comment>
<comment type="PTM">
    <text evidence="8">Binds 2 heme groups per subunit.</text>
</comment>
<feature type="binding site" description="axial binding residue" evidence="9">
    <location>
        <position position="243"/>
    </location>
    <ligand>
        <name>heme c</name>
        <dbReference type="ChEBI" id="CHEBI:61717"/>
        <label>2</label>
    </ligand>
    <ligandPart>
        <name>Fe</name>
        <dbReference type="ChEBI" id="CHEBI:18248"/>
    </ligandPart>
</feature>
<dbReference type="GO" id="GO:0004130">
    <property type="term" value="F:cytochrome-c peroxidase activity"/>
    <property type="evidence" value="ECO:0007669"/>
    <property type="project" value="TreeGrafter"/>
</dbReference>
<dbReference type="InterPro" id="IPR009056">
    <property type="entry name" value="Cyt_c-like_dom"/>
</dbReference>
<dbReference type="InterPro" id="IPR026259">
    <property type="entry name" value="MauG/Cytc_peroxidase"/>
</dbReference>
<keyword evidence="4" id="KW-0732">Signal</keyword>
<feature type="binding site" description="covalent" evidence="8">
    <location>
        <position position="88"/>
    </location>
    <ligand>
        <name>heme c</name>
        <dbReference type="ChEBI" id="CHEBI:61717"/>
        <label>1</label>
    </ligand>
</feature>
<dbReference type="OrthoDB" id="9805202at2"/>
<dbReference type="PANTHER" id="PTHR30600:SF14">
    <property type="entry name" value="CYTOCHROME C PEROXIDASE"/>
    <property type="match status" value="1"/>
</dbReference>
<accession>A0A251X5Y6</accession>
<evidence type="ECO:0000256" key="9">
    <source>
        <dbReference type="PIRSR" id="PIRSR000294-2"/>
    </source>
</evidence>
<keyword evidence="12" id="KW-1185">Reference proteome</keyword>
<dbReference type="PIRSF" id="PIRSF000294">
    <property type="entry name" value="Cytochrome-c_peroxidase"/>
    <property type="match status" value="1"/>
</dbReference>
<dbReference type="InterPro" id="IPR004852">
    <property type="entry name" value="Di-haem_cyt_c_peroxidsae"/>
</dbReference>
<dbReference type="PROSITE" id="PS51007">
    <property type="entry name" value="CYTC"/>
    <property type="match status" value="1"/>
</dbReference>
<evidence type="ECO:0000256" key="8">
    <source>
        <dbReference type="PIRSR" id="PIRSR000294-1"/>
    </source>
</evidence>
<sequence>MNKNFYGIILFALGLVGCGGGSEEGIATINQSQAFVIHSNYDWKLPAGFPTPRQPLDNPMSAAKVELGRFLFYDTRMSVNNTFSCASCHEQRMAFTDGRKTAIGATGEIHPRNSMSLVNTAYNSAFNWANPMLKSLHQQALIPMFGEFPVELGWANQEEKILDNFRIDVLYQERFAKAFPNETHPINSGNISKAVAAFTASLISGNSPYDKQVYQNQKNALSESAKRGMELFFSETLECFHCHGGFNFTQSSQHDKTIIPEIEFHNTGLYNIAGTGAYPDGGRGLWESTFKAEDMGRFRAPTLRNIELTAPYMHDGSIATLEEVLMDHYARGGRMIATGDYAGDGKLNPFKSELINGFRLSASEKEDMIAFLKSLTDWEFICDARFKDPFGNIPDHQNCFK</sequence>
<keyword evidence="2 8" id="KW-0349">Heme</keyword>
<dbReference type="NCBIfam" id="TIGR04039">
    <property type="entry name" value="MXAN_0977_Heme2"/>
    <property type="match status" value="1"/>
</dbReference>
<feature type="binding site" description="covalent" evidence="8">
    <location>
        <position position="85"/>
    </location>
    <ligand>
        <name>heme c</name>
        <dbReference type="ChEBI" id="CHEBI:61717"/>
        <label>1</label>
    </ligand>
</feature>
<keyword evidence="5" id="KW-0574">Periplasm</keyword>
<dbReference type="GO" id="GO:0046872">
    <property type="term" value="F:metal ion binding"/>
    <property type="evidence" value="ECO:0007669"/>
    <property type="project" value="UniProtKB-KW"/>
</dbReference>
<proteinExistence type="predicted"/>
<dbReference type="PANTHER" id="PTHR30600">
    <property type="entry name" value="CYTOCHROME C PEROXIDASE-RELATED"/>
    <property type="match status" value="1"/>
</dbReference>
<evidence type="ECO:0000256" key="5">
    <source>
        <dbReference type="ARBA" id="ARBA00022764"/>
    </source>
</evidence>
<dbReference type="InterPro" id="IPR051395">
    <property type="entry name" value="Cytochrome_c_Peroxidase/MauG"/>
</dbReference>
<dbReference type="Pfam" id="PF03150">
    <property type="entry name" value="CCP_MauG"/>
    <property type="match status" value="1"/>
</dbReference>
<dbReference type="InterPro" id="IPR023929">
    <property type="entry name" value="MbnH-like"/>
</dbReference>
<comment type="cofactor">
    <cofactor evidence="8">
        <name>heme</name>
        <dbReference type="ChEBI" id="CHEBI:30413"/>
    </cofactor>
    <text evidence="8">Binds 2 heme groups.</text>
</comment>
<gene>
    <name evidence="11" type="ORF">TPSD3_10965</name>
</gene>